<evidence type="ECO:0000256" key="1">
    <source>
        <dbReference type="ARBA" id="ARBA00004685"/>
    </source>
</evidence>
<feature type="transmembrane region" description="Helical" evidence="4">
    <location>
        <begin position="12"/>
        <end position="32"/>
    </location>
</feature>
<evidence type="ECO:0000256" key="2">
    <source>
        <dbReference type="ARBA" id="ARBA00023002"/>
    </source>
</evidence>
<dbReference type="PANTHER" id="PTHR33365">
    <property type="entry name" value="YALI0B05434P"/>
    <property type="match status" value="1"/>
</dbReference>
<dbReference type="EMBL" id="SEOQ01001236">
    <property type="protein sequence ID" value="TFY52883.1"/>
    <property type="molecule type" value="Genomic_DNA"/>
</dbReference>
<evidence type="ECO:0000256" key="3">
    <source>
        <dbReference type="ARBA" id="ARBA00035112"/>
    </source>
</evidence>
<sequence length="214" mass="24702">MKASRGSELVSLSILAILCFVSGIFSYSLFLVTRDINFETPRPSDGWNVKPLHQYTYRGGDYPHVLPTKFDLPVQTIMEESVHYGLGDADSSDEWRYTLPYGSGAVRLGRDQRAFIVSMFHAMHCLQFTHKVLTNIDHGGVRHLNHCFGLLRHMSLCKADLTLEPGDFMTRNFTEDAVGEKHICRDWEMVYHTMQDNWVSWFQYRAEHVTYESS</sequence>
<dbReference type="Pfam" id="PF11807">
    <property type="entry name" value="UstYa"/>
    <property type="match status" value="1"/>
</dbReference>
<evidence type="ECO:0008006" key="7">
    <source>
        <dbReference type="Google" id="ProtNLM"/>
    </source>
</evidence>
<reference evidence="5 6" key="1">
    <citation type="submission" date="2019-02" db="EMBL/GenBank/DDBJ databases">
        <title>Genome sequencing of the rare red list fungi Dentipellis fragilis.</title>
        <authorList>
            <person name="Buettner E."/>
            <person name="Kellner H."/>
        </authorList>
    </citation>
    <scope>NUCLEOTIDE SEQUENCE [LARGE SCALE GENOMIC DNA]</scope>
    <source>
        <strain evidence="5 6">DSM 105465</strain>
    </source>
</reference>
<keyword evidence="4" id="KW-0812">Transmembrane</keyword>
<organism evidence="5 6">
    <name type="scientific">Dentipellis fragilis</name>
    <dbReference type="NCBI Taxonomy" id="205917"/>
    <lineage>
        <taxon>Eukaryota</taxon>
        <taxon>Fungi</taxon>
        <taxon>Dikarya</taxon>
        <taxon>Basidiomycota</taxon>
        <taxon>Agaricomycotina</taxon>
        <taxon>Agaricomycetes</taxon>
        <taxon>Russulales</taxon>
        <taxon>Hericiaceae</taxon>
        <taxon>Dentipellis</taxon>
    </lineage>
</organism>
<keyword evidence="6" id="KW-1185">Reference proteome</keyword>
<protein>
    <recommendedName>
        <fullName evidence="7">Oxidase ustYa</fullName>
    </recommendedName>
</protein>
<comment type="similarity">
    <text evidence="3">Belongs to the ustYa family.</text>
</comment>
<dbReference type="OrthoDB" id="3687641at2759"/>
<evidence type="ECO:0000313" key="5">
    <source>
        <dbReference type="EMBL" id="TFY52883.1"/>
    </source>
</evidence>
<comment type="caution">
    <text evidence="5">The sequence shown here is derived from an EMBL/GenBank/DDBJ whole genome shotgun (WGS) entry which is preliminary data.</text>
</comment>
<keyword evidence="2" id="KW-0560">Oxidoreductase</keyword>
<evidence type="ECO:0000256" key="4">
    <source>
        <dbReference type="SAM" id="Phobius"/>
    </source>
</evidence>
<name>A0A4Y9XTY1_9AGAM</name>
<dbReference type="GO" id="GO:0043386">
    <property type="term" value="P:mycotoxin biosynthetic process"/>
    <property type="evidence" value="ECO:0007669"/>
    <property type="project" value="InterPro"/>
</dbReference>
<dbReference type="GO" id="GO:0016491">
    <property type="term" value="F:oxidoreductase activity"/>
    <property type="evidence" value="ECO:0007669"/>
    <property type="project" value="UniProtKB-KW"/>
</dbReference>
<dbReference type="Proteomes" id="UP000298327">
    <property type="component" value="Unassembled WGS sequence"/>
</dbReference>
<evidence type="ECO:0000313" key="6">
    <source>
        <dbReference type="Proteomes" id="UP000298327"/>
    </source>
</evidence>
<dbReference type="InterPro" id="IPR021765">
    <property type="entry name" value="UstYa-like"/>
</dbReference>
<proteinExistence type="inferred from homology"/>
<dbReference type="AlphaFoldDB" id="A0A4Y9XTY1"/>
<comment type="pathway">
    <text evidence="1">Mycotoxin biosynthesis.</text>
</comment>
<keyword evidence="4" id="KW-0472">Membrane</keyword>
<accession>A0A4Y9XTY1</accession>
<gene>
    <name evidence="5" type="ORF">EVG20_g10360</name>
</gene>
<dbReference type="STRING" id="205917.A0A4Y9XTY1"/>
<dbReference type="PANTHER" id="PTHR33365:SF11">
    <property type="entry name" value="TAT PATHWAY SIGNAL SEQUENCE"/>
    <property type="match status" value="1"/>
</dbReference>
<keyword evidence="4" id="KW-1133">Transmembrane helix</keyword>